<dbReference type="KEGG" id="fls:GLV81_12285"/>
<evidence type="ECO:0000313" key="1">
    <source>
        <dbReference type="EMBL" id="QGW28774.1"/>
    </source>
</evidence>
<dbReference type="InterPro" id="IPR016181">
    <property type="entry name" value="Acyl_CoA_acyltransferase"/>
</dbReference>
<gene>
    <name evidence="1" type="ORF">GLV81_12285</name>
</gene>
<name>A0A6I6G8X6_9BACT</name>
<dbReference type="EMBL" id="CP046566">
    <property type="protein sequence ID" value="QGW28774.1"/>
    <property type="molecule type" value="Genomic_DNA"/>
</dbReference>
<accession>A0A6I6G8X6</accession>
<dbReference type="Proteomes" id="UP000426027">
    <property type="component" value="Chromosome"/>
</dbReference>
<sequence length="240" mass="27222">MFTNPAYGQCIVAENEAKQIIGHMGFIKAGGLVWLVNILVDTNYRKQNIPDILFDAARHFGPLAVAVANDAGASLLRRKKWHEQPLLQRWIWTRPNTDFQNDPDFFTTKQPPVGLQKPNGYLWQQPHLQSVAFSWGDIAQLALSAGGLRLVTCNDPKACVAWAMKHGCNWIDFVTSDTNAAMQIALQDALFFQHENFPWYLNPPDFSRKVTLNWFTENPLPEGFIFDRSMADMTRIGSID</sequence>
<organism evidence="1 2">
    <name type="scientific">Phnomibacter ginsenosidimutans</name>
    <dbReference type="NCBI Taxonomy" id="2676868"/>
    <lineage>
        <taxon>Bacteria</taxon>
        <taxon>Pseudomonadati</taxon>
        <taxon>Bacteroidota</taxon>
        <taxon>Chitinophagia</taxon>
        <taxon>Chitinophagales</taxon>
        <taxon>Chitinophagaceae</taxon>
        <taxon>Phnomibacter</taxon>
    </lineage>
</organism>
<reference evidence="1 2" key="1">
    <citation type="submission" date="2019-11" db="EMBL/GenBank/DDBJ databases">
        <authorList>
            <person name="Im W.T."/>
        </authorList>
    </citation>
    <scope>NUCLEOTIDE SEQUENCE [LARGE SCALE GENOMIC DNA]</scope>
    <source>
        <strain evidence="1 2">SB-02</strain>
    </source>
</reference>
<proteinExistence type="predicted"/>
<keyword evidence="2" id="KW-1185">Reference proteome</keyword>
<dbReference type="RefSeq" id="WP_157479127.1">
    <property type="nucleotide sequence ID" value="NZ_CP046566.1"/>
</dbReference>
<evidence type="ECO:0008006" key="3">
    <source>
        <dbReference type="Google" id="ProtNLM"/>
    </source>
</evidence>
<dbReference type="SUPFAM" id="SSF55729">
    <property type="entry name" value="Acyl-CoA N-acyltransferases (Nat)"/>
    <property type="match status" value="1"/>
</dbReference>
<evidence type="ECO:0000313" key="2">
    <source>
        <dbReference type="Proteomes" id="UP000426027"/>
    </source>
</evidence>
<protein>
    <recommendedName>
        <fullName evidence="3">GNAT family N-acetyltransferase</fullName>
    </recommendedName>
</protein>
<dbReference type="AlphaFoldDB" id="A0A6I6G8X6"/>